<keyword evidence="5 8" id="KW-0963">Cytoplasm</keyword>
<evidence type="ECO:0000256" key="7">
    <source>
        <dbReference type="ARBA" id="ARBA00056181"/>
    </source>
</evidence>
<dbReference type="GO" id="GO:0030643">
    <property type="term" value="P:intracellular phosphate ion homeostasis"/>
    <property type="evidence" value="ECO:0007669"/>
    <property type="project" value="InterPro"/>
</dbReference>
<dbReference type="PANTHER" id="PTHR42930">
    <property type="entry name" value="PHOSPHATE-SPECIFIC TRANSPORT SYSTEM ACCESSORY PROTEIN PHOU"/>
    <property type="match status" value="1"/>
</dbReference>
<dbReference type="RefSeq" id="WP_035087336.1">
    <property type="nucleotide sequence ID" value="NZ_JQGC01000033.1"/>
</dbReference>
<evidence type="ECO:0000256" key="5">
    <source>
        <dbReference type="ARBA" id="ARBA00022490"/>
    </source>
</evidence>
<evidence type="ECO:0000259" key="9">
    <source>
        <dbReference type="Pfam" id="PF01895"/>
    </source>
</evidence>
<feature type="domain" description="PhoU" evidence="9">
    <location>
        <begin position="129"/>
        <end position="212"/>
    </location>
</feature>
<dbReference type="OrthoDB" id="9814256at2"/>
<dbReference type="PANTHER" id="PTHR42930:SF3">
    <property type="entry name" value="PHOSPHATE-SPECIFIC TRANSPORT SYSTEM ACCESSORY PROTEIN PHOU"/>
    <property type="match status" value="1"/>
</dbReference>
<evidence type="ECO:0000313" key="10">
    <source>
        <dbReference type="EMBL" id="KFL29073.1"/>
    </source>
</evidence>
<keyword evidence="4 8" id="KW-0813">Transport</keyword>
<dbReference type="InterPro" id="IPR038078">
    <property type="entry name" value="PhoU-like_sf"/>
</dbReference>
<dbReference type="STRING" id="46914.JP75_24120"/>
<comment type="subcellular location">
    <subcellularLocation>
        <location evidence="1 8">Cytoplasm</location>
    </subcellularLocation>
</comment>
<evidence type="ECO:0000256" key="4">
    <source>
        <dbReference type="ARBA" id="ARBA00022448"/>
    </source>
</evidence>
<evidence type="ECO:0000256" key="8">
    <source>
        <dbReference type="PIRNR" id="PIRNR003107"/>
    </source>
</evidence>
<protein>
    <recommendedName>
        <fullName evidence="8">Phosphate-specific transport system accessory protein PhoU</fullName>
    </recommendedName>
</protein>
<dbReference type="NCBIfam" id="TIGR02135">
    <property type="entry name" value="phoU_full"/>
    <property type="match status" value="1"/>
</dbReference>
<dbReference type="EMBL" id="JQGC01000033">
    <property type="protein sequence ID" value="KFL29073.1"/>
    <property type="molecule type" value="Genomic_DNA"/>
</dbReference>
<dbReference type="InterPro" id="IPR026022">
    <property type="entry name" value="PhoU_dom"/>
</dbReference>
<gene>
    <name evidence="10" type="ORF">JP75_24120</name>
</gene>
<dbReference type="InterPro" id="IPR028366">
    <property type="entry name" value="PhoU"/>
</dbReference>
<reference evidence="10 11" key="1">
    <citation type="submission" date="2014-08" db="EMBL/GenBank/DDBJ databases">
        <authorList>
            <person name="Hassan Y.I."/>
            <person name="Lepp D."/>
            <person name="Zhou T."/>
        </authorList>
    </citation>
    <scope>NUCLEOTIDE SEQUENCE [LARGE SCALE GENOMIC DNA]</scope>
    <source>
        <strain evidence="10 11">IFO13584</strain>
    </source>
</reference>
<name>A0A087LWS0_9HYPH</name>
<dbReference type="PIRSF" id="PIRSF003107">
    <property type="entry name" value="PhoU"/>
    <property type="match status" value="1"/>
</dbReference>
<dbReference type="AlphaFoldDB" id="A0A087LWS0"/>
<comment type="function">
    <text evidence="7 8">Plays a role in the regulation of phosphate uptake.</text>
</comment>
<evidence type="ECO:0000313" key="11">
    <source>
        <dbReference type="Proteomes" id="UP000028981"/>
    </source>
</evidence>
<evidence type="ECO:0000256" key="3">
    <source>
        <dbReference type="ARBA" id="ARBA00011738"/>
    </source>
</evidence>
<keyword evidence="11" id="KW-1185">Reference proteome</keyword>
<dbReference type="GO" id="GO:0045936">
    <property type="term" value="P:negative regulation of phosphate metabolic process"/>
    <property type="evidence" value="ECO:0007669"/>
    <property type="project" value="InterPro"/>
</dbReference>
<dbReference type="Gene3D" id="1.20.58.220">
    <property type="entry name" value="Phosphate transport system protein phou homolog 2, domain 2"/>
    <property type="match status" value="2"/>
</dbReference>
<keyword evidence="6 8" id="KW-0592">Phosphate transport</keyword>
<comment type="subunit">
    <text evidence="3 8">Homodimer.</text>
</comment>
<evidence type="ECO:0000256" key="2">
    <source>
        <dbReference type="ARBA" id="ARBA00008107"/>
    </source>
</evidence>
<feature type="domain" description="PhoU" evidence="9">
    <location>
        <begin position="24"/>
        <end position="111"/>
    </location>
</feature>
<evidence type="ECO:0000256" key="1">
    <source>
        <dbReference type="ARBA" id="ARBA00004496"/>
    </source>
</evidence>
<dbReference type="GO" id="GO:0005737">
    <property type="term" value="C:cytoplasm"/>
    <property type="evidence" value="ECO:0007669"/>
    <property type="project" value="UniProtKB-SubCell"/>
</dbReference>
<evidence type="ECO:0000256" key="6">
    <source>
        <dbReference type="ARBA" id="ARBA00022592"/>
    </source>
</evidence>
<dbReference type="Proteomes" id="UP000028981">
    <property type="component" value="Unassembled WGS sequence"/>
</dbReference>
<dbReference type="Pfam" id="PF01895">
    <property type="entry name" value="PhoU"/>
    <property type="match status" value="2"/>
</dbReference>
<comment type="caution">
    <text evidence="10">The sequence shown here is derived from an EMBL/GenBank/DDBJ whole genome shotgun (WGS) entry which is preliminary data.</text>
</comment>
<dbReference type="FunFam" id="1.20.58.220:FF:000004">
    <property type="entry name" value="Phosphate-specific transport system accessory protein PhoU"/>
    <property type="match status" value="1"/>
</dbReference>
<organism evidence="10 11">
    <name type="scientific">Devosia riboflavina</name>
    <dbReference type="NCBI Taxonomy" id="46914"/>
    <lineage>
        <taxon>Bacteria</taxon>
        <taxon>Pseudomonadati</taxon>
        <taxon>Pseudomonadota</taxon>
        <taxon>Alphaproteobacteria</taxon>
        <taxon>Hyphomicrobiales</taxon>
        <taxon>Devosiaceae</taxon>
        <taxon>Devosia</taxon>
    </lineage>
</organism>
<dbReference type="SUPFAM" id="SSF109755">
    <property type="entry name" value="PhoU-like"/>
    <property type="match status" value="1"/>
</dbReference>
<sequence>MPNTASDHIVSSFSDELNTLAQAIAEMGGQVEVAIENGTKALLKLDRELADLTIIADQRIDDMQRRIDDMCVSIIARRQPMASDLRSIVTAIHVANDLERVGDMAKQLARRSLKLEGINLQPTFYNGVKNMTALVLRQVKDALDAYANRDAAASVEVCNRDDEVDAMYTSLFRELLTYMLEDPRNITTCTHLLFCAKNLERIGDHATNIAERAYYLQTGKQLTADVQELHRTQIKA</sequence>
<dbReference type="GO" id="GO:0006817">
    <property type="term" value="P:phosphate ion transport"/>
    <property type="evidence" value="ECO:0007669"/>
    <property type="project" value="UniProtKB-KW"/>
</dbReference>
<comment type="similarity">
    <text evidence="2 8">Belongs to the PhoU family.</text>
</comment>
<proteinExistence type="inferred from homology"/>
<accession>A0A087LWS0</accession>